<dbReference type="PANTHER" id="PTHR10986">
    <property type="entry name" value="39S RIBOSOMAL PROTEIN L20"/>
    <property type="match status" value="1"/>
</dbReference>
<dbReference type="InterPro" id="IPR035566">
    <property type="entry name" value="Ribosomal_protein_bL20_C"/>
</dbReference>
<keyword evidence="3 7" id="KW-0694">RNA-binding</keyword>
<dbReference type="GO" id="GO:0003735">
    <property type="term" value="F:structural constituent of ribosome"/>
    <property type="evidence" value="ECO:0007669"/>
    <property type="project" value="InterPro"/>
</dbReference>
<dbReference type="GO" id="GO:0006412">
    <property type="term" value="P:translation"/>
    <property type="evidence" value="ECO:0007669"/>
    <property type="project" value="InterPro"/>
</dbReference>
<comment type="function">
    <text evidence="7">Binds directly to 23S ribosomal RNA and is necessary for the in vitro assembly process of the 50S ribosomal subunit. It is not involved in the protein synthesizing functions of that subunit.</text>
</comment>
<accession>A0A7R9W1C2</accession>
<evidence type="ECO:0000256" key="4">
    <source>
        <dbReference type="ARBA" id="ARBA00022980"/>
    </source>
</evidence>
<dbReference type="HAMAP" id="MF_00382">
    <property type="entry name" value="Ribosomal_bL20"/>
    <property type="match status" value="1"/>
</dbReference>
<dbReference type="InterPro" id="IPR049946">
    <property type="entry name" value="RIBOSOMAL_L20_CS"/>
</dbReference>
<evidence type="ECO:0000256" key="1">
    <source>
        <dbReference type="ARBA" id="ARBA00007698"/>
    </source>
</evidence>
<comment type="similarity">
    <text evidence="1 6">Belongs to the bacterial ribosomal protein bL20 family.</text>
</comment>
<reference evidence="8" key="1">
    <citation type="submission" date="2021-01" db="EMBL/GenBank/DDBJ databases">
        <authorList>
            <person name="Corre E."/>
            <person name="Pelletier E."/>
            <person name="Niang G."/>
            <person name="Scheremetjew M."/>
            <person name="Finn R."/>
            <person name="Kale V."/>
            <person name="Holt S."/>
            <person name="Cochrane G."/>
            <person name="Meng A."/>
            <person name="Brown T."/>
            <person name="Cohen L."/>
        </authorList>
    </citation>
    <scope>NUCLEOTIDE SEQUENCE</scope>
    <source>
        <strain evidence="8">CCMP147</strain>
    </source>
</reference>
<dbReference type="NCBIfam" id="TIGR01032">
    <property type="entry name" value="rplT_bact"/>
    <property type="match status" value="1"/>
</dbReference>
<dbReference type="CDD" id="cd07026">
    <property type="entry name" value="Ribosomal_L20"/>
    <property type="match status" value="1"/>
</dbReference>
<sequence length="140" mass="16592">MQQPRAVLQGAQVRTFASRRSHKKKIIRAAKGYRGRTNCYRIAIRRVHKAWQYAYRDRKNKKREMRKLWVTRLNAGTRQHGVSYSRFVNLWRESGVRLNRRTMADLAGTEPFSFKALVDVVKMRSQQQRQRQMKAGMGPE</sequence>
<proteinExistence type="inferred from homology"/>
<dbReference type="AlphaFoldDB" id="A0A7R9W1C2"/>
<evidence type="ECO:0000256" key="3">
    <source>
        <dbReference type="ARBA" id="ARBA00022884"/>
    </source>
</evidence>
<evidence type="ECO:0000256" key="6">
    <source>
        <dbReference type="RuleBase" id="RU000561"/>
    </source>
</evidence>
<evidence type="ECO:0000256" key="5">
    <source>
        <dbReference type="ARBA" id="ARBA00023274"/>
    </source>
</evidence>
<keyword evidence="2 7" id="KW-0699">rRNA-binding</keyword>
<keyword evidence="4 6" id="KW-0689">Ribosomal protein</keyword>
<dbReference type="Pfam" id="PF00453">
    <property type="entry name" value="Ribosomal_L20"/>
    <property type="match status" value="1"/>
</dbReference>
<dbReference type="FunFam" id="1.10.1900.20:FF:000001">
    <property type="entry name" value="50S ribosomal protein L20"/>
    <property type="match status" value="1"/>
</dbReference>
<dbReference type="InterPro" id="IPR005813">
    <property type="entry name" value="Ribosomal_bL20"/>
</dbReference>
<protein>
    <recommendedName>
        <fullName evidence="7">50S ribosomal protein L20</fullName>
    </recommendedName>
</protein>
<dbReference type="PROSITE" id="PS00937">
    <property type="entry name" value="RIBOSOMAL_L20"/>
    <property type="match status" value="1"/>
</dbReference>
<dbReference type="EMBL" id="HBED01020544">
    <property type="protein sequence ID" value="CAD8311455.1"/>
    <property type="molecule type" value="Transcribed_RNA"/>
</dbReference>
<evidence type="ECO:0000256" key="2">
    <source>
        <dbReference type="ARBA" id="ARBA00022730"/>
    </source>
</evidence>
<evidence type="ECO:0000313" key="8">
    <source>
        <dbReference type="EMBL" id="CAD8311455.1"/>
    </source>
</evidence>
<dbReference type="PRINTS" id="PR00062">
    <property type="entry name" value="RIBOSOMALL20"/>
</dbReference>
<organism evidence="8">
    <name type="scientific">Pseudictyota dubia</name>
    <dbReference type="NCBI Taxonomy" id="2749911"/>
    <lineage>
        <taxon>Eukaryota</taxon>
        <taxon>Sar</taxon>
        <taxon>Stramenopiles</taxon>
        <taxon>Ochrophyta</taxon>
        <taxon>Bacillariophyta</taxon>
        <taxon>Mediophyceae</taxon>
        <taxon>Biddulphiophycidae</taxon>
        <taxon>Eupodiscales</taxon>
        <taxon>Odontellaceae</taxon>
        <taxon>Pseudictyota</taxon>
    </lineage>
</organism>
<dbReference type="GO" id="GO:0019843">
    <property type="term" value="F:rRNA binding"/>
    <property type="evidence" value="ECO:0007669"/>
    <property type="project" value="UniProtKB-KW"/>
</dbReference>
<dbReference type="Gene3D" id="1.10.1900.20">
    <property type="entry name" value="Ribosomal protein L20"/>
    <property type="match status" value="1"/>
</dbReference>
<dbReference type="GO" id="GO:0005840">
    <property type="term" value="C:ribosome"/>
    <property type="evidence" value="ECO:0007669"/>
    <property type="project" value="UniProtKB-KW"/>
</dbReference>
<name>A0A7R9W1C2_9STRA</name>
<dbReference type="Gene3D" id="6.10.160.10">
    <property type="match status" value="1"/>
</dbReference>
<dbReference type="SUPFAM" id="SSF74731">
    <property type="entry name" value="Ribosomal protein L20"/>
    <property type="match status" value="1"/>
</dbReference>
<evidence type="ECO:0000256" key="7">
    <source>
        <dbReference type="RuleBase" id="RU004311"/>
    </source>
</evidence>
<keyword evidence="5 6" id="KW-0687">Ribonucleoprotein</keyword>
<dbReference type="GO" id="GO:1990904">
    <property type="term" value="C:ribonucleoprotein complex"/>
    <property type="evidence" value="ECO:0007669"/>
    <property type="project" value="UniProtKB-KW"/>
</dbReference>
<gene>
    <name evidence="8" type="ORF">TDUB1175_LOCUS10288</name>
</gene>